<keyword evidence="2" id="KW-1185">Reference proteome</keyword>
<evidence type="ECO:0000313" key="1">
    <source>
        <dbReference type="EMBL" id="KAK6171768.1"/>
    </source>
</evidence>
<accession>A0AAN8JBC8</accession>
<organism evidence="1 2">
    <name type="scientific">Patella caerulea</name>
    <name type="common">Rayed Mediterranean limpet</name>
    <dbReference type="NCBI Taxonomy" id="87958"/>
    <lineage>
        <taxon>Eukaryota</taxon>
        <taxon>Metazoa</taxon>
        <taxon>Spiralia</taxon>
        <taxon>Lophotrochozoa</taxon>
        <taxon>Mollusca</taxon>
        <taxon>Gastropoda</taxon>
        <taxon>Patellogastropoda</taxon>
        <taxon>Patelloidea</taxon>
        <taxon>Patellidae</taxon>
        <taxon>Patella</taxon>
    </lineage>
</organism>
<dbReference type="AlphaFoldDB" id="A0AAN8JBC8"/>
<gene>
    <name evidence="1" type="ORF">SNE40_018201</name>
</gene>
<dbReference type="Proteomes" id="UP001347796">
    <property type="component" value="Unassembled WGS sequence"/>
</dbReference>
<dbReference type="PANTHER" id="PTHR46670">
    <property type="entry name" value="ENDO/EXONUCLEASE/PHOSPHATASE DOMAIN-CONTAINING PROTEIN"/>
    <property type="match status" value="1"/>
</dbReference>
<comment type="caution">
    <text evidence="1">The sequence shown here is derived from an EMBL/GenBank/DDBJ whole genome shotgun (WGS) entry which is preliminary data.</text>
</comment>
<sequence length="182" mass="21103">MKTITYKKWKDVNVDQLKSDLVSKLPRCEGLTVCETLHVYNKCVETVVNDNAPERTCTITVHDNEDWYSDEIRHAKRKCCHLEKQMKRTGLTIDRQIHSAQRNYVNEIVEIAKREHFGNILNNLQGQKEVFNVANKLLFRKKCKALPSTPSGSALCTVFSDYFMDKILQIRLTLTPQAYIVK</sequence>
<dbReference type="EMBL" id="JAZGQO010000013">
    <property type="protein sequence ID" value="KAK6171768.1"/>
    <property type="molecule type" value="Genomic_DNA"/>
</dbReference>
<dbReference type="PANTHER" id="PTHR46670:SF3">
    <property type="entry name" value="ENDONUCLEASE_EXONUCLEASE_PHOSPHATASE DOMAIN-CONTAINING PROTEIN"/>
    <property type="match status" value="1"/>
</dbReference>
<proteinExistence type="predicted"/>
<evidence type="ECO:0000313" key="2">
    <source>
        <dbReference type="Proteomes" id="UP001347796"/>
    </source>
</evidence>
<name>A0AAN8JBC8_PATCE</name>
<reference evidence="1 2" key="1">
    <citation type="submission" date="2024-01" db="EMBL/GenBank/DDBJ databases">
        <title>The genome of the rayed Mediterranean limpet Patella caerulea (Linnaeus, 1758).</title>
        <authorList>
            <person name="Anh-Thu Weber A."/>
            <person name="Halstead-Nussloch G."/>
        </authorList>
    </citation>
    <scope>NUCLEOTIDE SEQUENCE [LARGE SCALE GENOMIC DNA]</scope>
    <source>
        <strain evidence="1">AATW-2023a</strain>
        <tissue evidence="1">Whole specimen</tissue>
    </source>
</reference>
<protein>
    <submittedName>
        <fullName evidence="1">Uncharacterized protein</fullName>
    </submittedName>
</protein>